<reference evidence="2 3" key="1">
    <citation type="journal article" date="2015" name="Genome Biol. Evol.">
        <title>Comparative Genomics of a Bacterivorous Green Alga Reveals Evolutionary Causalities and Consequences of Phago-Mixotrophic Mode of Nutrition.</title>
        <authorList>
            <person name="Burns J.A."/>
            <person name="Paasch A."/>
            <person name="Narechania A."/>
            <person name="Kim E."/>
        </authorList>
    </citation>
    <scope>NUCLEOTIDE SEQUENCE [LARGE SCALE GENOMIC DNA]</scope>
    <source>
        <strain evidence="2 3">PLY_AMNH</strain>
    </source>
</reference>
<gene>
    <name evidence="2" type="ORF">CYMTET_44526</name>
</gene>
<dbReference type="SUPFAM" id="SSF53335">
    <property type="entry name" value="S-adenosyl-L-methionine-dependent methyltransferases"/>
    <property type="match status" value="1"/>
</dbReference>
<evidence type="ECO:0000256" key="1">
    <source>
        <dbReference type="SAM" id="MobiDB-lite"/>
    </source>
</evidence>
<feature type="compositionally biased region" description="Basic and acidic residues" evidence="1">
    <location>
        <begin position="648"/>
        <end position="674"/>
    </location>
</feature>
<feature type="compositionally biased region" description="Polar residues" evidence="1">
    <location>
        <begin position="58"/>
        <end position="69"/>
    </location>
</feature>
<keyword evidence="3" id="KW-1185">Reference proteome</keyword>
<evidence type="ECO:0000313" key="3">
    <source>
        <dbReference type="Proteomes" id="UP001190700"/>
    </source>
</evidence>
<feature type="compositionally biased region" description="Acidic residues" evidence="1">
    <location>
        <begin position="13"/>
        <end position="53"/>
    </location>
</feature>
<dbReference type="InterPro" id="IPR051425">
    <property type="entry name" value="Formin_Homology"/>
</dbReference>
<protein>
    <submittedName>
        <fullName evidence="2">Uncharacterized protein</fullName>
    </submittedName>
</protein>
<feature type="compositionally biased region" description="Low complexity" evidence="1">
    <location>
        <begin position="629"/>
        <end position="646"/>
    </location>
</feature>
<accession>A0AAE0C1V8</accession>
<comment type="caution">
    <text evidence="2">The sequence shown here is derived from an EMBL/GenBank/DDBJ whole genome shotgun (WGS) entry which is preliminary data.</text>
</comment>
<feature type="region of interest" description="Disordered" evidence="1">
    <location>
        <begin position="578"/>
        <end position="680"/>
    </location>
</feature>
<evidence type="ECO:0000313" key="2">
    <source>
        <dbReference type="EMBL" id="KAK3245925.1"/>
    </source>
</evidence>
<organism evidence="2 3">
    <name type="scientific">Cymbomonas tetramitiformis</name>
    <dbReference type="NCBI Taxonomy" id="36881"/>
    <lineage>
        <taxon>Eukaryota</taxon>
        <taxon>Viridiplantae</taxon>
        <taxon>Chlorophyta</taxon>
        <taxon>Pyramimonadophyceae</taxon>
        <taxon>Pyramimonadales</taxon>
        <taxon>Pyramimonadaceae</taxon>
        <taxon>Cymbomonas</taxon>
    </lineage>
</organism>
<sequence>MPPKRVQQFAADDSNDEDEEYDHDDSDDEDWMSNNDDEFDSASDYADDDDDVDGVSAKSRQSSQDLPRTSTHKRARTTSDNVYASARNRSATGTTRRATATAAAPRATPNTNLRSRDTVPSHQSRGSEDNNDVVVRERYVRGIIYVESNKFDAEIDAEEATTTLEGRRDFAGVERRNDEAGFSWKVNEVVNKLNELATNASATVDELEDREARVRRLQCDERWRAAHTFLKDCGDQGGMKNLPAGAVPYATKLAAAGCMLQYACDDADETCYFAVLNRAQDGLPKGWGDPQKESFCEKLKMVVDFLVSLGARVKEVTDGVSTTNGEHTLSSVSRILAVVFPLLVERGYQAEEVRFVDIGSSRGRVVLHALAQYGCRLAHGYEYVANRVRVSNAFLDACYSAEPQLSSQFLPKSKIQMHHMDASKVVKWPYEFVYQFDAVFGDVVLAALAIAFNRSPDIHAIVTFHPQRKWESLGLTNFKHTRTIKLENMWGSSTHDDMSRGTDTLTNAELHRTAYVMLRQDPRVRAWCADTIQGPCEVLADVDMDRHVVGHNEVHIRLASGLEFITHADMLHYPGCAKQHASDGDRKCPFQNGHAASGERAAAAQQTLAEEAASEQATTEQARSERTAAEQAGSEQAAAEQAVAEEASAERAATEHTAARQAASEHREAAEHRAAAGQAAAKLQQAAAELPAAELQQAAAEQAAAEQAAAELQQAAAEQAAAELQQAAAEQAAAKQAAAELQQAAAEQAAAELHQAAAREQAATEQARMAREAELRETAEGSRNDRRDAAAGAARLARSRRKLARINRGVMPFNRARTTARVNDDERHLAPVLRRKRFFHAKSFVRRDKRLYRRDEIFATPKTAHAFCRMSILTNIGPDLDDGEDIYSLHVATRRLKRIMGSSCGFRDMLKLLNQVVAGESLRILESGLRPYFESRQAPGIGIVQWMEQLTSRKRARSGESAINQRTRLAWIDVARGVMAALQTQTPAQEQVQHGDAELFDYITNELKAIPINTKTSELLKLAKYFQRLPMISAFDCAPSWLMVHAQAIVAYFEYRANNVESPEDLAKYFTDTELHGLVIVYTHLMEQTQFIPYFVDATVEHQSHRYDDNPINVWQQLVTKLAALLHDNASDHAALFVEVAKAAVAVEIIANKRYTAIRQIDVRYGTPTTSQAILAACEPYSRITGEAARLKRRLDEECLRASDDAMRRQWYEPLHRHAENILHDLQLAESVAVVGVPFCVDDGDGISIYVRGERHAIRLAYIDSSEYNMAWDGQLPKLLLQALREMGYFAVIDTYLYNRMSLWGTSRPQSPATRHIAVVRLVRPAEIDITTGTIIKPAHSFLAHEQLLQLGATRLNFNFLFVPSVQHIRELLLLVKNAKAAARDRARSIQDQEPYRELVAAQREKHVVAIHEANGRVQQRIDAALNELSLKSYAWRSMMLAVLSSDAGNSDQDDSTPCTWLSDLGRRSLCDSPAEWCGTYSCPVWLVETYKEPVIAEMPEHTHPVPLVLPAECFQSAFRELNPMAEFNKGLATATTQQLGLPWQLRKGATVDDRSDKEDKATLDSIIRWQVELCESGKYEVVFESTDHIASSKCNHMCRIKRSEQ</sequence>
<feature type="compositionally biased region" description="Low complexity" evidence="1">
    <location>
        <begin position="755"/>
        <end position="767"/>
    </location>
</feature>
<feature type="compositionally biased region" description="Basic and acidic residues" evidence="1">
    <location>
        <begin position="768"/>
        <end position="789"/>
    </location>
</feature>
<feature type="region of interest" description="Disordered" evidence="1">
    <location>
        <begin position="1"/>
        <end position="131"/>
    </location>
</feature>
<name>A0AAE0C1V8_9CHLO</name>
<dbReference type="InterPro" id="IPR029063">
    <property type="entry name" value="SAM-dependent_MTases_sf"/>
</dbReference>
<feature type="compositionally biased region" description="Low complexity" evidence="1">
    <location>
        <begin position="595"/>
        <end position="621"/>
    </location>
</feature>
<feature type="region of interest" description="Disordered" evidence="1">
    <location>
        <begin position="755"/>
        <end position="796"/>
    </location>
</feature>
<dbReference type="Proteomes" id="UP001190700">
    <property type="component" value="Unassembled WGS sequence"/>
</dbReference>
<dbReference type="EMBL" id="LGRX02030252">
    <property type="protein sequence ID" value="KAK3245925.1"/>
    <property type="molecule type" value="Genomic_DNA"/>
</dbReference>
<proteinExistence type="predicted"/>
<feature type="compositionally biased region" description="Low complexity" evidence="1">
    <location>
        <begin position="84"/>
        <end position="111"/>
    </location>
</feature>
<dbReference type="PANTHER" id="PTHR45725:SF18">
    <property type="entry name" value="ORC1-LIKE AAA ATPASE DOMAIN-CONTAINING PROTEIN"/>
    <property type="match status" value="1"/>
</dbReference>
<dbReference type="PANTHER" id="PTHR45725">
    <property type="entry name" value="FORMIN HOMOLOGY 2 FAMILY MEMBER"/>
    <property type="match status" value="1"/>
</dbReference>
<dbReference type="Gene3D" id="3.40.50.150">
    <property type="entry name" value="Vaccinia Virus protein VP39"/>
    <property type="match status" value="1"/>
</dbReference>